<proteinExistence type="predicted"/>
<reference evidence="1 2" key="1">
    <citation type="journal article" date="2015" name="Plant Cell">
        <title>Oil accumulation by the oleaginous diatom Fistulifera solaris as revealed by the genome and transcriptome.</title>
        <authorList>
            <person name="Tanaka T."/>
            <person name="Maeda Y."/>
            <person name="Veluchamy A."/>
            <person name="Tanaka M."/>
            <person name="Abida H."/>
            <person name="Marechal E."/>
            <person name="Bowler C."/>
            <person name="Muto M."/>
            <person name="Sunaga Y."/>
            <person name="Tanaka M."/>
            <person name="Yoshino T."/>
            <person name="Taniguchi T."/>
            <person name="Fukuda Y."/>
            <person name="Nemoto M."/>
            <person name="Matsumoto M."/>
            <person name="Wong P.S."/>
            <person name="Aburatani S."/>
            <person name="Fujibuchi W."/>
        </authorList>
    </citation>
    <scope>NUCLEOTIDE SEQUENCE [LARGE SCALE GENOMIC DNA]</scope>
    <source>
        <strain evidence="1 2">JPCC DA0580</strain>
    </source>
</reference>
<dbReference type="Proteomes" id="UP000198406">
    <property type="component" value="Unassembled WGS sequence"/>
</dbReference>
<comment type="caution">
    <text evidence="1">The sequence shown here is derived from an EMBL/GenBank/DDBJ whole genome shotgun (WGS) entry which is preliminary data.</text>
</comment>
<evidence type="ECO:0000313" key="2">
    <source>
        <dbReference type="Proteomes" id="UP000198406"/>
    </source>
</evidence>
<dbReference type="InterPro" id="IPR053205">
    <property type="entry name" value="GHMP_kinase_L-arabinokinase"/>
</dbReference>
<protein>
    <submittedName>
        <fullName evidence="1">L-arabinokinase</fullName>
        <ecNumber evidence="1">2.7.1.46</ecNumber>
    </submittedName>
</protein>
<keyword evidence="1" id="KW-0418">Kinase</keyword>
<gene>
    <name evidence="1" type="ORF">FisN_41Hh009</name>
</gene>
<accession>A0A1Z5JTM1</accession>
<organism evidence="1 2">
    <name type="scientific">Fistulifera solaris</name>
    <name type="common">Oleaginous diatom</name>
    <dbReference type="NCBI Taxonomy" id="1519565"/>
    <lineage>
        <taxon>Eukaryota</taxon>
        <taxon>Sar</taxon>
        <taxon>Stramenopiles</taxon>
        <taxon>Ochrophyta</taxon>
        <taxon>Bacillariophyta</taxon>
        <taxon>Bacillariophyceae</taxon>
        <taxon>Bacillariophycidae</taxon>
        <taxon>Naviculales</taxon>
        <taxon>Naviculaceae</taxon>
        <taxon>Fistulifera</taxon>
    </lineage>
</organism>
<dbReference type="EC" id="2.7.1.46" evidence="1"/>
<evidence type="ECO:0000313" key="1">
    <source>
        <dbReference type="EMBL" id="GAX17370.1"/>
    </source>
</evidence>
<dbReference type="InParanoid" id="A0A1Z5JTM1"/>
<dbReference type="EMBL" id="BDSP01000115">
    <property type="protein sequence ID" value="GAX17370.1"/>
    <property type="molecule type" value="Genomic_DNA"/>
</dbReference>
<dbReference type="OrthoDB" id="1684102at2759"/>
<sequence length="362" mass="40809">MVLMKHVVVDISAHGFGHVAQTAAVLNALPEIEQLTIRTRAANEKTLCERLHRPFRLMEAELDTGMIMRDALTVDVEATMDWYREFHSNYQERRASAARQLERLQPDCLLSNVPYLSLDAAGMLGIPNVGLCSLNWADIFLSYCQNEKGSAEIHNQMVHAYEQCDLFLQPTPSMPMDFIPRRKAIAPVARVGQKRPLKSLVKNDAARFILVGVGGVALDGFPLHQWPRKKNVYWIWPDSILQKAPKRADFLAQSLLEQHMSYIDLLASSDLVITKTGYGTQTEAVVNQVPAICINRPDWPEHACLQEWHNDYGHVLFCDWSDLVSTIADIGNSLLDCEWNKPLVFPSGAQEAASILQRDYLS</sequence>
<dbReference type="GO" id="GO:0009702">
    <property type="term" value="F:L-arabinokinase activity"/>
    <property type="evidence" value="ECO:0007669"/>
    <property type="project" value="UniProtKB-EC"/>
</dbReference>
<dbReference type="Gene3D" id="3.40.50.2000">
    <property type="entry name" value="Glycogen Phosphorylase B"/>
    <property type="match status" value="1"/>
</dbReference>
<name>A0A1Z5JTM1_FISSO</name>
<keyword evidence="2" id="KW-1185">Reference proteome</keyword>
<dbReference type="PANTHER" id="PTHR38134:SF2">
    <property type="entry name" value="GALACTOKINASE"/>
    <property type="match status" value="1"/>
</dbReference>
<dbReference type="SUPFAM" id="SSF53756">
    <property type="entry name" value="UDP-Glycosyltransferase/glycogen phosphorylase"/>
    <property type="match status" value="1"/>
</dbReference>
<keyword evidence="1" id="KW-0808">Transferase</keyword>
<dbReference type="AlphaFoldDB" id="A0A1Z5JTM1"/>
<dbReference type="PANTHER" id="PTHR38134">
    <property type="entry name" value="SLR1395 PROTEIN"/>
    <property type="match status" value="1"/>
</dbReference>